<dbReference type="Proteomes" id="UP001066276">
    <property type="component" value="Chromosome 7"/>
</dbReference>
<proteinExistence type="predicted"/>
<evidence type="ECO:0000313" key="2">
    <source>
        <dbReference type="EMBL" id="KAJ1130287.1"/>
    </source>
</evidence>
<reference evidence="2" key="1">
    <citation type="journal article" date="2022" name="bioRxiv">
        <title>Sequencing and chromosome-scale assembly of the giantPleurodeles waltlgenome.</title>
        <authorList>
            <person name="Brown T."/>
            <person name="Elewa A."/>
            <person name="Iarovenko S."/>
            <person name="Subramanian E."/>
            <person name="Araus A.J."/>
            <person name="Petzold A."/>
            <person name="Susuki M."/>
            <person name="Suzuki K.-i.T."/>
            <person name="Hayashi T."/>
            <person name="Toyoda A."/>
            <person name="Oliveira C."/>
            <person name="Osipova E."/>
            <person name="Leigh N.D."/>
            <person name="Simon A."/>
            <person name="Yun M.H."/>
        </authorList>
    </citation>
    <scope>NUCLEOTIDE SEQUENCE</scope>
    <source>
        <strain evidence="2">20211129_DDA</strain>
        <tissue evidence="2">Liver</tissue>
    </source>
</reference>
<evidence type="ECO:0000313" key="3">
    <source>
        <dbReference type="Proteomes" id="UP001066276"/>
    </source>
</evidence>
<protein>
    <recommendedName>
        <fullName evidence="1">Matrix-remodeling-associated protein 7 helical domain-containing protein</fullName>
    </recommendedName>
</protein>
<comment type="caution">
    <text evidence="2">The sequence shown here is derived from an EMBL/GenBank/DDBJ whole genome shotgun (WGS) entry which is preliminary data.</text>
</comment>
<sequence>MNSPCVQFDAKKVKTQLGPSVFSGTKGTPKSCANCFLRPALHGDLFEKGCRSALGRQQWCLMQCSLWTNKCVYKSCRHVEGICCAKEGQLQDGIAGCGALLQSRSCCHEGQIKEEMSQLLCILVQQEQLAAIFELMKEKEDTFGPMTEVDVEEQLKLYNM</sequence>
<feature type="domain" description="Matrix-remodeling-associated protein 7 helical" evidence="1">
    <location>
        <begin position="124"/>
        <end position="160"/>
    </location>
</feature>
<dbReference type="PANTHER" id="PTHR21845">
    <property type="entry name" value="TRANSMEMBRANE ANCHOR PROTEIN 1"/>
    <property type="match status" value="1"/>
</dbReference>
<dbReference type="AlphaFoldDB" id="A0AAV7PPQ2"/>
<dbReference type="EMBL" id="JANPWB010000011">
    <property type="protein sequence ID" value="KAJ1130287.1"/>
    <property type="molecule type" value="Genomic_DNA"/>
</dbReference>
<name>A0AAV7PPQ2_PLEWA</name>
<evidence type="ECO:0000259" key="1">
    <source>
        <dbReference type="Pfam" id="PF25473"/>
    </source>
</evidence>
<dbReference type="PANTHER" id="PTHR21845:SF2">
    <property type="entry name" value="MATRIX-REMODELING-ASSOCIATED PROTEIN 7"/>
    <property type="match status" value="1"/>
</dbReference>
<accession>A0AAV7PPQ2</accession>
<organism evidence="2 3">
    <name type="scientific">Pleurodeles waltl</name>
    <name type="common">Iberian ribbed newt</name>
    <dbReference type="NCBI Taxonomy" id="8319"/>
    <lineage>
        <taxon>Eukaryota</taxon>
        <taxon>Metazoa</taxon>
        <taxon>Chordata</taxon>
        <taxon>Craniata</taxon>
        <taxon>Vertebrata</taxon>
        <taxon>Euteleostomi</taxon>
        <taxon>Amphibia</taxon>
        <taxon>Batrachia</taxon>
        <taxon>Caudata</taxon>
        <taxon>Salamandroidea</taxon>
        <taxon>Salamandridae</taxon>
        <taxon>Pleurodelinae</taxon>
        <taxon>Pleurodeles</taxon>
    </lineage>
</organism>
<keyword evidence="3" id="KW-1185">Reference proteome</keyword>
<gene>
    <name evidence="2" type="ORF">NDU88_008641</name>
</gene>
<dbReference type="InterPro" id="IPR057534">
    <property type="entry name" value="MXRA7_helical"/>
</dbReference>
<dbReference type="Pfam" id="PF25473">
    <property type="entry name" value="MXRA7_helical"/>
    <property type="match status" value="1"/>
</dbReference>
<dbReference type="InterPro" id="IPR026622">
    <property type="entry name" value="Mxra7"/>
</dbReference>